<proteinExistence type="predicted"/>
<dbReference type="PROSITE" id="PS51257">
    <property type="entry name" value="PROKAR_LIPOPROTEIN"/>
    <property type="match status" value="1"/>
</dbReference>
<reference evidence="2 3" key="1">
    <citation type="submission" date="2014-02" db="EMBL/GenBank/DDBJ databases">
        <title>The small core and large imbalanced accessory genome model reveals a collaborative survival strategy of Sorangium cellulosum strains in nature.</title>
        <authorList>
            <person name="Han K."/>
            <person name="Peng R."/>
            <person name="Blom J."/>
            <person name="Li Y.-Z."/>
        </authorList>
    </citation>
    <scope>NUCLEOTIDE SEQUENCE [LARGE SCALE GENOMIC DNA]</scope>
    <source>
        <strain evidence="2 3">So0157-25</strain>
    </source>
</reference>
<organism evidence="2 3">
    <name type="scientific">Sorangium cellulosum</name>
    <name type="common">Polyangium cellulosum</name>
    <dbReference type="NCBI Taxonomy" id="56"/>
    <lineage>
        <taxon>Bacteria</taxon>
        <taxon>Pseudomonadati</taxon>
        <taxon>Myxococcota</taxon>
        <taxon>Polyangia</taxon>
        <taxon>Polyangiales</taxon>
        <taxon>Polyangiaceae</taxon>
        <taxon>Sorangium</taxon>
    </lineage>
</organism>
<evidence type="ECO:0000256" key="1">
    <source>
        <dbReference type="SAM" id="SignalP"/>
    </source>
</evidence>
<dbReference type="AlphaFoldDB" id="A0A150P6P8"/>
<comment type="caution">
    <text evidence="2">The sequence shown here is derived from an EMBL/GenBank/DDBJ whole genome shotgun (WGS) entry which is preliminary data.</text>
</comment>
<evidence type="ECO:0000313" key="3">
    <source>
        <dbReference type="Proteomes" id="UP000075420"/>
    </source>
</evidence>
<dbReference type="EMBL" id="JELY01002904">
    <property type="protein sequence ID" value="KYF51286.1"/>
    <property type="molecule type" value="Genomic_DNA"/>
</dbReference>
<protein>
    <recommendedName>
        <fullName evidence="4">Secreted protein</fullName>
    </recommendedName>
</protein>
<name>A0A150P6P8_SORCE</name>
<sequence length="209" mass="21879">MNTLKTVTRCAPFFGLVAMALSGCWSESGGPAGPEDTLCDKMAECGELSEGVTADRCAANARLIHDQAGKELEVCKPVFKQLKSLMVCAAQQEGCESAVGMEAAALPAEHPCYDENESYKQALQEVVATSKDPEAGVLCAFHYDRAMGLATTPASGQACTTNADCPDVECPDPALGRRGYCQFGKCKTAIDLCEVSAPAEPTGDGSPPM</sequence>
<accession>A0A150P6P8</accession>
<evidence type="ECO:0000313" key="2">
    <source>
        <dbReference type="EMBL" id="KYF51286.1"/>
    </source>
</evidence>
<feature type="signal peptide" evidence="1">
    <location>
        <begin position="1"/>
        <end position="20"/>
    </location>
</feature>
<keyword evidence="1" id="KW-0732">Signal</keyword>
<dbReference type="Proteomes" id="UP000075420">
    <property type="component" value="Unassembled WGS sequence"/>
</dbReference>
<feature type="chain" id="PRO_5007565610" description="Secreted protein" evidence="1">
    <location>
        <begin position="21"/>
        <end position="209"/>
    </location>
</feature>
<gene>
    <name evidence="2" type="ORF">BE08_04005</name>
</gene>
<evidence type="ECO:0008006" key="4">
    <source>
        <dbReference type="Google" id="ProtNLM"/>
    </source>
</evidence>